<evidence type="ECO:0000256" key="4">
    <source>
        <dbReference type="PROSITE-ProRule" id="PRU00354"/>
    </source>
</evidence>
<keyword evidence="3 4" id="KW-0620">Polyamine biosynthesis</keyword>
<evidence type="ECO:0000256" key="5">
    <source>
        <dbReference type="SAM" id="SignalP"/>
    </source>
</evidence>
<dbReference type="RefSeq" id="WP_407327664.1">
    <property type="nucleotide sequence ID" value="NZ_CP136865.1"/>
</dbReference>
<evidence type="ECO:0000259" key="6">
    <source>
        <dbReference type="PROSITE" id="PS51006"/>
    </source>
</evidence>
<evidence type="ECO:0000256" key="2">
    <source>
        <dbReference type="ARBA" id="ARBA00022679"/>
    </source>
</evidence>
<evidence type="ECO:0000256" key="3">
    <source>
        <dbReference type="ARBA" id="ARBA00023115"/>
    </source>
</evidence>
<feature type="domain" description="PABS" evidence="6">
    <location>
        <begin position="155"/>
        <end position="318"/>
    </location>
</feature>
<dbReference type="EMBL" id="CP136865">
    <property type="protein sequence ID" value="WOJ96978.1"/>
    <property type="molecule type" value="Genomic_DNA"/>
</dbReference>
<evidence type="ECO:0000256" key="1">
    <source>
        <dbReference type="ARBA" id="ARBA00007867"/>
    </source>
</evidence>
<evidence type="ECO:0000313" key="7">
    <source>
        <dbReference type="EMBL" id="WOJ96978.1"/>
    </source>
</evidence>
<keyword evidence="5" id="KW-0732">Signal</keyword>
<dbReference type="Gene3D" id="1.10.760.10">
    <property type="entry name" value="Cytochrome c-like domain"/>
    <property type="match status" value="1"/>
</dbReference>
<comment type="similarity">
    <text evidence="1">Belongs to the spermidine/spermine synthase family.</text>
</comment>
<feature type="chain" id="PRO_5046684444" evidence="5">
    <location>
        <begin position="20"/>
        <end position="346"/>
    </location>
</feature>
<organism evidence="7 8">
    <name type="scientific">Congregibacter brevis</name>
    <dbReference type="NCBI Taxonomy" id="3081201"/>
    <lineage>
        <taxon>Bacteria</taxon>
        <taxon>Pseudomonadati</taxon>
        <taxon>Pseudomonadota</taxon>
        <taxon>Gammaproteobacteria</taxon>
        <taxon>Cellvibrionales</taxon>
        <taxon>Halieaceae</taxon>
        <taxon>Congregibacter</taxon>
    </lineage>
</organism>
<accession>A0ABZ0ID13</accession>
<dbReference type="InterPro" id="IPR029063">
    <property type="entry name" value="SAM-dependent_MTases_sf"/>
</dbReference>
<dbReference type="Proteomes" id="UP001626549">
    <property type="component" value="Chromosome"/>
</dbReference>
<dbReference type="PROSITE" id="PS51006">
    <property type="entry name" value="PABS_2"/>
    <property type="match status" value="1"/>
</dbReference>
<evidence type="ECO:0000313" key="8">
    <source>
        <dbReference type="Proteomes" id="UP001626549"/>
    </source>
</evidence>
<dbReference type="SUPFAM" id="SSF46626">
    <property type="entry name" value="Cytochrome c"/>
    <property type="match status" value="1"/>
</dbReference>
<dbReference type="Gene3D" id="3.40.50.150">
    <property type="entry name" value="Vaccinia Virus protein VP39"/>
    <property type="match status" value="1"/>
</dbReference>
<dbReference type="PANTHER" id="PTHR43317:SF1">
    <property type="entry name" value="THERMOSPERMINE SYNTHASE ACAULIS5"/>
    <property type="match status" value="1"/>
</dbReference>
<proteinExistence type="inferred from homology"/>
<dbReference type="NCBIfam" id="NF037959">
    <property type="entry name" value="MFS_SpdSyn"/>
    <property type="match status" value="1"/>
</dbReference>
<keyword evidence="2 4" id="KW-0808">Transferase</keyword>
<dbReference type="InterPro" id="IPR036909">
    <property type="entry name" value="Cyt_c-like_dom_sf"/>
</dbReference>
<keyword evidence="8" id="KW-1185">Reference proteome</keyword>
<dbReference type="CDD" id="cd02440">
    <property type="entry name" value="AdoMet_MTases"/>
    <property type="match status" value="1"/>
</dbReference>
<dbReference type="PANTHER" id="PTHR43317">
    <property type="entry name" value="THERMOSPERMINE SYNTHASE ACAULIS5"/>
    <property type="match status" value="1"/>
</dbReference>
<dbReference type="SUPFAM" id="SSF53335">
    <property type="entry name" value="S-adenosyl-L-methionine-dependent methyltransferases"/>
    <property type="match status" value="1"/>
</dbReference>
<feature type="active site" description="Proton acceptor" evidence="4">
    <location>
        <position position="236"/>
    </location>
</feature>
<reference evidence="7 8" key="1">
    <citation type="submission" date="2023-10" db="EMBL/GenBank/DDBJ databases">
        <title>Two novel species belonging to the OM43/NOR5 clade.</title>
        <authorList>
            <person name="Park M."/>
        </authorList>
    </citation>
    <scope>NUCLEOTIDE SEQUENCE [LARGE SCALE GENOMIC DNA]</scope>
    <source>
        <strain evidence="7 8">IMCC45268</strain>
    </source>
</reference>
<name>A0ABZ0ID13_9GAMM</name>
<dbReference type="InterPro" id="IPR030374">
    <property type="entry name" value="PABS"/>
</dbReference>
<protein>
    <submittedName>
        <fullName evidence="7">Fused MFS/spermidine synthase</fullName>
    </submittedName>
</protein>
<dbReference type="Pfam" id="PF01564">
    <property type="entry name" value="Spermine_synth"/>
    <property type="match status" value="1"/>
</dbReference>
<gene>
    <name evidence="7" type="ORF">R0137_00045</name>
</gene>
<feature type="signal peptide" evidence="5">
    <location>
        <begin position="1"/>
        <end position="19"/>
    </location>
</feature>
<sequence>MILRTALLVVAMTQTVAAAQDVKQHGDTLPDATDRELVMEACTRCHGIDLVVEQRRSPDEWIQVVSMMVGSGMALTDEKYRRIVSYLSENLASPAPPQLIYQAPSTFNRSVLVVDHKGYRSLRFGNADDRDQSRIKPGHPEQLPMPYLRSAAVGLAVPQKLERLLVIGLGGGAFPAFIRADFPGVYIDAVEIDPVVAKVAIEYFDVFADDKLQIHIADAVDFVREDRKPYDYIFLDAYDADQLPDALTTRRFFNDVKANLTADGVVVANIAVKSHSKARTVARKLMSFYNSCLHLRSAPSLNDVLLLSDNPLPGRSDLLTWAERSGNKDATWQGMTDHIRAAKTCP</sequence>